<dbReference type="CDD" id="cd01276">
    <property type="entry name" value="PKCI_related"/>
    <property type="match status" value="1"/>
</dbReference>
<dbReference type="SUPFAM" id="SSF54197">
    <property type="entry name" value="HIT-like"/>
    <property type="match status" value="1"/>
</dbReference>
<evidence type="ECO:0000256" key="1">
    <source>
        <dbReference type="PIRSR" id="PIRSR601310-1"/>
    </source>
</evidence>
<dbReference type="PROSITE" id="PS00892">
    <property type="entry name" value="HIT_1"/>
    <property type="match status" value="1"/>
</dbReference>
<dbReference type="RefSeq" id="WP_019213755.1">
    <property type="nucleotide sequence ID" value="NZ_CP096649.1"/>
</dbReference>
<dbReference type="EMBL" id="CP096649">
    <property type="protein sequence ID" value="UQK58622.1"/>
    <property type="molecule type" value="Genomic_DNA"/>
</dbReference>
<evidence type="ECO:0000256" key="2">
    <source>
        <dbReference type="PIRSR" id="PIRSR601310-3"/>
    </source>
</evidence>
<keyword evidence="6" id="KW-1185">Reference proteome</keyword>
<dbReference type="Gene3D" id="3.30.428.10">
    <property type="entry name" value="HIT-like"/>
    <property type="match status" value="1"/>
</dbReference>
<dbReference type="KEGG" id="fms:M1R53_05110"/>
<evidence type="ECO:0000313" key="5">
    <source>
        <dbReference type="EMBL" id="UQK58622.1"/>
    </source>
</evidence>
<dbReference type="InterPro" id="IPR036265">
    <property type="entry name" value="HIT-like_sf"/>
</dbReference>
<dbReference type="PANTHER" id="PTHR23089">
    <property type="entry name" value="HISTIDINE TRIAD HIT PROTEIN"/>
    <property type="match status" value="1"/>
</dbReference>
<dbReference type="PRINTS" id="PR00332">
    <property type="entry name" value="HISTRIAD"/>
</dbReference>
<protein>
    <submittedName>
        <fullName evidence="5">Histidine triad nucleotide-binding protein</fullName>
    </submittedName>
</protein>
<evidence type="ECO:0000259" key="4">
    <source>
        <dbReference type="PROSITE" id="PS51084"/>
    </source>
</evidence>
<feature type="domain" description="HIT" evidence="4">
    <location>
        <begin position="4"/>
        <end position="112"/>
    </location>
</feature>
<dbReference type="GO" id="GO:0003824">
    <property type="term" value="F:catalytic activity"/>
    <property type="evidence" value="ECO:0007669"/>
    <property type="project" value="InterPro"/>
</dbReference>
<feature type="short sequence motif" description="Histidine triad motif" evidence="2 3">
    <location>
        <begin position="96"/>
        <end position="100"/>
    </location>
</feature>
<proteinExistence type="predicted"/>
<dbReference type="Pfam" id="PF11969">
    <property type="entry name" value="DcpS_C"/>
    <property type="match status" value="1"/>
</dbReference>
<accession>A0A9E7DIU9</accession>
<dbReference type="InterPro" id="IPR019808">
    <property type="entry name" value="Histidine_triad_CS"/>
</dbReference>
<dbReference type="PROSITE" id="PS51084">
    <property type="entry name" value="HIT_2"/>
    <property type="match status" value="1"/>
</dbReference>
<dbReference type="InterPro" id="IPR011146">
    <property type="entry name" value="HIT-like"/>
</dbReference>
<evidence type="ECO:0000256" key="3">
    <source>
        <dbReference type="PROSITE-ProRule" id="PRU00464"/>
    </source>
</evidence>
<dbReference type="InterPro" id="IPR001310">
    <property type="entry name" value="Histidine_triad_HIT"/>
</dbReference>
<sequence length="112" mass="12651">MDCLFCKIIEGSIPSEKIYEDDMMLCFKDINPTCPVHVLMIPKKHISSLDDLKEGDEEVISHMMLKVKDIAKTMGLDNGYRLVINTGEDGQQSVKHLHMHLIGGRKLNWPAG</sequence>
<evidence type="ECO:0000313" key="6">
    <source>
        <dbReference type="Proteomes" id="UP000831151"/>
    </source>
</evidence>
<dbReference type="Proteomes" id="UP000831151">
    <property type="component" value="Chromosome"/>
</dbReference>
<reference evidence="5" key="1">
    <citation type="submission" date="2022-04" db="EMBL/GenBank/DDBJ databases">
        <title>Complete genome sequences of Ezakiella coagulans and Fenollaria massiliensis.</title>
        <authorList>
            <person name="France M.T."/>
            <person name="Clifford J."/>
            <person name="Narina S."/>
            <person name="Rutt L."/>
            <person name="Ravel J."/>
        </authorList>
    </citation>
    <scope>NUCLEOTIDE SEQUENCE</scope>
    <source>
        <strain evidence="5">C0061C2</strain>
    </source>
</reference>
<dbReference type="AlphaFoldDB" id="A0A9E7DIU9"/>
<name>A0A9E7DIU9_9FIRM</name>
<feature type="active site" description="Tele-AMP-histidine intermediate" evidence="1">
    <location>
        <position position="98"/>
    </location>
</feature>
<gene>
    <name evidence="5" type="ORF">M1R53_05110</name>
</gene>
<organism evidence="5 6">
    <name type="scientific">Fenollaria massiliensis</name>
    <dbReference type="NCBI Taxonomy" id="938288"/>
    <lineage>
        <taxon>Bacteria</taxon>
        <taxon>Bacillati</taxon>
        <taxon>Bacillota</taxon>
        <taxon>Clostridia</taxon>
        <taxon>Eubacteriales</taxon>
        <taxon>Fenollaria</taxon>
    </lineage>
</organism>